<protein>
    <recommendedName>
        <fullName evidence="2">BTB domain-containing protein</fullName>
    </recommendedName>
</protein>
<organism evidence="3 4">
    <name type="scientific">Absidia repens</name>
    <dbReference type="NCBI Taxonomy" id="90262"/>
    <lineage>
        <taxon>Eukaryota</taxon>
        <taxon>Fungi</taxon>
        <taxon>Fungi incertae sedis</taxon>
        <taxon>Mucoromycota</taxon>
        <taxon>Mucoromycotina</taxon>
        <taxon>Mucoromycetes</taxon>
        <taxon>Mucorales</taxon>
        <taxon>Cunninghamellaceae</taxon>
        <taxon>Absidia</taxon>
    </lineage>
</organism>
<dbReference type="Gene3D" id="3.30.710.10">
    <property type="entry name" value="Potassium Channel Kv1.1, Chain A"/>
    <property type="match status" value="1"/>
</dbReference>
<dbReference type="OrthoDB" id="6359943at2759"/>
<evidence type="ECO:0000259" key="2">
    <source>
        <dbReference type="PROSITE" id="PS50097"/>
    </source>
</evidence>
<feature type="region of interest" description="Disordered" evidence="1">
    <location>
        <begin position="441"/>
        <end position="465"/>
    </location>
</feature>
<evidence type="ECO:0000313" key="3">
    <source>
        <dbReference type="EMBL" id="ORZ23117.1"/>
    </source>
</evidence>
<sequence length="502" mass="57296">MITDMTTNYNQQHIQSPNFKSSGYIAATGNGAQYYQQGASPSIGHQQATQSLPMPMNVPMMNHHMPIQHQQHHPHPHPRPHPHPHPHPHHPHPHPHPHHHHPHHHQHQHQHPPHLPQQHQPTFFASPVPSRPTPVNANYAYNEPDPQTYCNYLYQVGFIQGNFSDVTVSIPSIAKSFTLHSLILSRSPYLYQRLINLQQDDNAMPVIELDYGHAMTESFHTVFTHLYRPLSHQEMTFIMSENPKLYLELIDIADYLELPLKDILLHVILSQGFNETSAMRLVRLLQPFLSAPSPLSMQQQQPQQDKAIKMKAWVQTLDEQLLHYLTRGLSTQLEAFSTSVKMSGGVVIGKNPTYGYMASKTIPLRGMTDLAKLYATLPWVYLKRCLEHDDLPVQDTIQRYYFAKKVLQLRSALPTPNEAQEQETQTQGPITIGLLFDDHQPGNVSASTSTTTTASTSAKKRVDDKDNMAMTLSLIKSRRRKLGKWNPSLYEEYESDNSDQEP</sequence>
<gene>
    <name evidence="3" type="ORF">BCR42DRAFT_446838</name>
</gene>
<dbReference type="AlphaFoldDB" id="A0A1X2IVQ6"/>
<feature type="compositionally biased region" description="Basic residues" evidence="1">
    <location>
        <begin position="70"/>
        <end position="112"/>
    </location>
</feature>
<dbReference type="PANTHER" id="PTHR47369">
    <property type="entry name" value="BTB/POZ DOMAIN-CONTAINING PROTEIN"/>
    <property type="match status" value="1"/>
</dbReference>
<feature type="region of interest" description="Disordered" evidence="1">
    <location>
        <begin position="67"/>
        <end position="129"/>
    </location>
</feature>
<dbReference type="InterPro" id="IPR011333">
    <property type="entry name" value="SKP1/BTB/POZ_sf"/>
</dbReference>
<dbReference type="PROSITE" id="PS50097">
    <property type="entry name" value="BTB"/>
    <property type="match status" value="1"/>
</dbReference>
<evidence type="ECO:0000313" key="4">
    <source>
        <dbReference type="Proteomes" id="UP000193560"/>
    </source>
</evidence>
<dbReference type="EMBL" id="MCGE01000003">
    <property type="protein sequence ID" value="ORZ23117.1"/>
    <property type="molecule type" value="Genomic_DNA"/>
</dbReference>
<dbReference type="PANTHER" id="PTHR47369:SF1">
    <property type="entry name" value="BTB_POZ DOMAIN-CONTAINING PROTEIN"/>
    <property type="match status" value="1"/>
</dbReference>
<evidence type="ECO:0000256" key="1">
    <source>
        <dbReference type="SAM" id="MobiDB-lite"/>
    </source>
</evidence>
<keyword evidence="4" id="KW-1185">Reference proteome</keyword>
<accession>A0A1X2IVQ6</accession>
<dbReference type="Proteomes" id="UP000193560">
    <property type="component" value="Unassembled WGS sequence"/>
</dbReference>
<feature type="compositionally biased region" description="Low complexity" evidence="1">
    <location>
        <begin position="445"/>
        <end position="457"/>
    </location>
</feature>
<comment type="caution">
    <text evidence="3">The sequence shown here is derived from an EMBL/GenBank/DDBJ whole genome shotgun (WGS) entry which is preliminary data.</text>
</comment>
<reference evidence="3 4" key="1">
    <citation type="submission" date="2016-07" db="EMBL/GenBank/DDBJ databases">
        <title>Pervasive Adenine N6-methylation of Active Genes in Fungi.</title>
        <authorList>
            <consortium name="DOE Joint Genome Institute"/>
            <person name="Mondo S.J."/>
            <person name="Dannebaum R.O."/>
            <person name="Kuo R.C."/>
            <person name="Labutti K."/>
            <person name="Haridas S."/>
            <person name="Kuo A."/>
            <person name="Salamov A."/>
            <person name="Ahrendt S.R."/>
            <person name="Lipzen A."/>
            <person name="Sullivan W."/>
            <person name="Andreopoulos W.B."/>
            <person name="Clum A."/>
            <person name="Lindquist E."/>
            <person name="Daum C."/>
            <person name="Ramamoorthy G.K."/>
            <person name="Gryganskyi A."/>
            <person name="Culley D."/>
            <person name="Magnuson J.K."/>
            <person name="James T.Y."/>
            <person name="O'Malley M.A."/>
            <person name="Stajich J.E."/>
            <person name="Spatafora J.W."/>
            <person name="Visel A."/>
            <person name="Grigoriev I.V."/>
        </authorList>
    </citation>
    <scope>NUCLEOTIDE SEQUENCE [LARGE SCALE GENOMIC DNA]</scope>
    <source>
        <strain evidence="3 4">NRRL 1336</strain>
    </source>
</reference>
<proteinExistence type="predicted"/>
<feature type="domain" description="BTB" evidence="2">
    <location>
        <begin position="164"/>
        <end position="227"/>
    </location>
</feature>
<dbReference type="InterPro" id="IPR000210">
    <property type="entry name" value="BTB/POZ_dom"/>
</dbReference>
<name>A0A1X2IVQ6_9FUNG</name>